<organism evidence="2">
    <name type="scientific">viral metagenome</name>
    <dbReference type="NCBI Taxonomy" id="1070528"/>
    <lineage>
        <taxon>unclassified sequences</taxon>
        <taxon>metagenomes</taxon>
        <taxon>organismal metagenomes</taxon>
    </lineage>
</organism>
<dbReference type="EMBL" id="MT143261">
    <property type="protein sequence ID" value="QJA94797.1"/>
    <property type="molecule type" value="Genomic_DNA"/>
</dbReference>
<protein>
    <submittedName>
        <fullName evidence="2">Uncharacterized protein</fullName>
    </submittedName>
</protein>
<gene>
    <name evidence="2" type="ORF">MM415B03737_0008</name>
</gene>
<feature type="compositionally biased region" description="Basic and acidic residues" evidence="1">
    <location>
        <begin position="47"/>
        <end position="66"/>
    </location>
</feature>
<dbReference type="AlphaFoldDB" id="A0A6M3LHN3"/>
<sequence length="75" mass="8759">MPGYLREHSIVTSAAESLKKSMDQIEVQFSLSQLIIMGTIQQLQFEHEKNKRSDKRVVNKDIDPKKQNKKALRYL</sequence>
<evidence type="ECO:0000313" key="2">
    <source>
        <dbReference type="EMBL" id="QJA94797.1"/>
    </source>
</evidence>
<name>A0A6M3LHN3_9ZZZZ</name>
<feature type="region of interest" description="Disordered" evidence="1">
    <location>
        <begin position="47"/>
        <end position="75"/>
    </location>
</feature>
<accession>A0A6M3LHN3</accession>
<evidence type="ECO:0000256" key="1">
    <source>
        <dbReference type="SAM" id="MobiDB-lite"/>
    </source>
</evidence>
<reference evidence="2" key="1">
    <citation type="submission" date="2020-03" db="EMBL/GenBank/DDBJ databases">
        <title>The deep terrestrial virosphere.</title>
        <authorList>
            <person name="Holmfeldt K."/>
            <person name="Nilsson E."/>
            <person name="Simone D."/>
            <person name="Lopez-Fernandez M."/>
            <person name="Wu X."/>
            <person name="de Brujin I."/>
            <person name="Lundin D."/>
            <person name="Andersson A."/>
            <person name="Bertilsson S."/>
            <person name="Dopson M."/>
        </authorList>
    </citation>
    <scope>NUCLEOTIDE SEQUENCE</scope>
    <source>
        <strain evidence="2">MM415B03737</strain>
    </source>
</reference>
<proteinExistence type="predicted"/>